<feature type="domain" description="Prospero" evidence="7">
    <location>
        <begin position="195"/>
        <end position="348"/>
    </location>
</feature>
<name>A0ABR4QTL9_9CEST</name>
<comment type="subcellular location">
    <subcellularLocation>
        <location evidence="1">Nucleus</location>
    </subcellularLocation>
</comment>
<gene>
    <name evidence="8" type="ORF">TcWFU_008663</name>
</gene>
<keyword evidence="9" id="KW-1185">Reference proteome</keyword>
<dbReference type="Pfam" id="PF05044">
    <property type="entry name" value="HPD"/>
    <property type="match status" value="1"/>
</dbReference>
<evidence type="ECO:0000313" key="8">
    <source>
        <dbReference type="EMBL" id="KAL5112779.1"/>
    </source>
</evidence>
<dbReference type="InterPro" id="IPR037131">
    <property type="entry name" value="Homeo_prospero_dom_sf"/>
</dbReference>
<evidence type="ECO:0000256" key="2">
    <source>
        <dbReference type="ARBA" id="ARBA00023015"/>
    </source>
</evidence>
<dbReference type="PANTHER" id="PTHR12198:SF0">
    <property type="entry name" value="HOMEOBOX PROTEIN PROSPERO"/>
    <property type="match status" value="1"/>
</dbReference>
<evidence type="ECO:0000256" key="5">
    <source>
        <dbReference type="ARBA" id="ARBA00023163"/>
    </source>
</evidence>
<evidence type="ECO:0000256" key="4">
    <source>
        <dbReference type="ARBA" id="ARBA00023155"/>
    </source>
</evidence>
<comment type="caution">
    <text evidence="8">The sequence shown here is derived from an EMBL/GenBank/DDBJ whole genome shotgun (WGS) entry which is preliminary data.</text>
</comment>
<keyword evidence="2" id="KW-0805">Transcription regulation</keyword>
<evidence type="ECO:0000256" key="3">
    <source>
        <dbReference type="ARBA" id="ARBA00023125"/>
    </source>
</evidence>
<dbReference type="PANTHER" id="PTHR12198">
    <property type="entry name" value="HOMEOBOX PROTEIN PROSPERO/PROX-1/CEH-26"/>
    <property type="match status" value="1"/>
</dbReference>
<dbReference type="GO" id="GO:0003677">
    <property type="term" value="F:DNA binding"/>
    <property type="evidence" value="ECO:0007669"/>
    <property type="project" value="UniProtKB-KW"/>
</dbReference>
<keyword evidence="4 8" id="KW-0371">Homeobox</keyword>
<evidence type="ECO:0000256" key="6">
    <source>
        <dbReference type="ARBA" id="ARBA00023242"/>
    </source>
</evidence>
<proteinExistence type="predicted"/>
<dbReference type="InterPro" id="IPR009057">
    <property type="entry name" value="Homeodomain-like_sf"/>
</dbReference>
<evidence type="ECO:0000256" key="1">
    <source>
        <dbReference type="ARBA" id="ARBA00004123"/>
    </source>
</evidence>
<organism evidence="8 9">
    <name type="scientific">Taenia crassiceps</name>
    <dbReference type="NCBI Taxonomy" id="6207"/>
    <lineage>
        <taxon>Eukaryota</taxon>
        <taxon>Metazoa</taxon>
        <taxon>Spiralia</taxon>
        <taxon>Lophotrochozoa</taxon>
        <taxon>Platyhelminthes</taxon>
        <taxon>Cestoda</taxon>
        <taxon>Eucestoda</taxon>
        <taxon>Cyclophyllidea</taxon>
        <taxon>Taeniidae</taxon>
        <taxon>Taenia</taxon>
    </lineage>
</organism>
<dbReference type="EMBL" id="JAKROA010000001">
    <property type="protein sequence ID" value="KAL5112779.1"/>
    <property type="molecule type" value="Genomic_DNA"/>
</dbReference>
<keyword evidence="3 8" id="KW-0238">DNA-binding</keyword>
<dbReference type="InterPro" id="IPR023082">
    <property type="entry name" value="Homeo_prospero_dom"/>
</dbReference>
<accession>A0ABR4QTL9</accession>
<protein>
    <submittedName>
        <fullName evidence="8">Homeobox protein prospero</fullName>
    </submittedName>
</protein>
<sequence>MNGSHHTVLTSCVSQSFKRVTAMTSYWDAKLFTHSVVDQHTTFEPEFSIPPQVNDRLQFYMSPLKAIYIVPPPSLLLNAPMLVQANLPLWHSIRDGPWNSIWSQGSGVREGGDHFSQIMELSMRQIEKRLSESGIREANIWKQQQKTERKDVCATIKRIKKDSLGEPVNLCSKNARAMRAAAVSKVTAFQRILKDGVLSGEHLRKAKLMFFYARYPNSAYLKHFFPEVTFNRYNTSQLIKWFSNFREFFYINIERHARTLVAEGIRSPEVIRMMPKFELYRTLILHYNRGMENETPAEFITTVERAILEFFLAIITGADSHSAWKKKIYKTIAQFDQSIPERFRYLKC</sequence>
<evidence type="ECO:0000259" key="7">
    <source>
        <dbReference type="PROSITE" id="PS51818"/>
    </source>
</evidence>
<dbReference type="SUPFAM" id="SSF46689">
    <property type="entry name" value="Homeodomain-like"/>
    <property type="match status" value="1"/>
</dbReference>
<keyword evidence="5" id="KW-0804">Transcription</keyword>
<reference evidence="8 9" key="1">
    <citation type="journal article" date="2022" name="Front. Cell. Infect. Microbiol.">
        <title>The Genomes of Two Strains of Taenia crassiceps the Animal Model for the Study of Human Cysticercosis.</title>
        <authorList>
            <person name="Bobes R.J."/>
            <person name="Estrada K."/>
            <person name="Rios-Valencia D.G."/>
            <person name="Calderon-Gallegos A."/>
            <person name="de la Torre P."/>
            <person name="Carrero J.C."/>
            <person name="Sanchez-Flores A."/>
            <person name="Laclette J.P."/>
        </authorList>
    </citation>
    <scope>NUCLEOTIDE SEQUENCE [LARGE SCALE GENOMIC DNA]</scope>
    <source>
        <strain evidence="8">WFUcys</strain>
    </source>
</reference>
<dbReference type="Proteomes" id="UP001651158">
    <property type="component" value="Unassembled WGS sequence"/>
</dbReference>
<dbReference type="InterPro" id="IPR039350">
    <property type="entry name" value="Prospero_homeodomain"/>
</dbReference>
<evidence type="ECO:0000313" key="9">
    <source>
        <dbReference type="Proteomes" id="UP001651158"/>
    </source>
</evidence>
<dbReference type="PROSITE" id="PS51818">
    <property type="entry name" value="HOMEO_PROSPERO"/>
    <property type="match status" value="1"/>
</dbReference>
<dbReference type="Gene3D" id="1.10.10.500">
    <property type="entry name" value="Homeo-prospero domain"/>
    <property type="match status" value="1"/>
</dbReference>
<keyword evidence="6" id="KW-0539">Nucleus</keyword>